<organism evidence="7 8">
    <name type="scientific">Chelatococcus reniformis</name>
    <dbReference type="NCBI Taxonomy" id="1494448"/>
    <lineage>
        <taxon>Bacteria</taxon>
        <taxon>Pseudomonadati</taxon>
        <taxon>Pseudomonadota</taxon>
        <taxon>Alphaproteobacteria</taxon>
        <taxon>Hyphomicrobiales</taxon>
        <taxon>Chelatococcaceae</taxon>
        <taxon>Chelatococcus</taxon>
    </lineage>
</organism>
<feature type="domain" description="Tim44-like" evidence="6">
    <location>
        <begin position="93"/>
        <end position="239"/>
    </location>
</feature>
<evidence type="ECO:0000256" key="1">
    <source>
        <dbReference type="ARBA" id="ARBA00004370"/>
    </source>
</evidence>
<dbReference type="SUPFAM" id="SSF54427">
    <property type="entry name" value="NTF2-like"/>
    <property type="match status" value="1"/>
</dbReference>
<gene>
    <name evidence="7" type="ORF">GCM10010994_08510</name>
</gene>
<proteinExistence type="inferred from homology"/>
<dbReference type="InterPro" id="IPR039544">
    <property type="entry name" value="Tim44-like"/>
</dbReference>
<dbReference type="EMBL" id="BMGG01000001">
    <property type="protein sequence ID" value="GGC51671.1"/>
    <property type="molecule type" value="Genomic_DNA"/>
</dbReference>
<dbReference type="NCBIfam" id="NF033779">
    <property type="entry name" value="Tim44_TimA_adap"/>
    <property type="match status" value="1"/>
</dbReference>
<dbReference type="PIRSF" id="PIRSF031890">
    <property type="entry name" value="UCP031890_transporter_Tim44"/>
    <property type="match status" value="1"/>
</dbReference>
<dbReference type="GO" id="GO:0030150">
    <property type="term" value="P:protein import into mitochondrial matrix"/>
    <property type="evidence" value="ECO:0007669"/>
    <property type="project" value="TreeGrafter"/>
</dbReference>
<evidence type="ECO:0000313" key="7">
    <source>
        <dbReference type="EMBL" id="GGC51671.1"/>
    </source>
</evidence>
<dbReference type="GO" id="GO:0016020">
    <property type="term" value="C:membrane"/>
    <property type="evidence" value="ECO:0007669"/>
    <property type="project" value="UniProtKB-SubCell"/>
</dbReference>
<dbReference type="PANTHER" id="PTHR10721:SF1">
    <property type="entry name" value="MITOCHONDRIAL IMPORT INNER MEMBRANE TRANSLOCASE SUBUNIT TIM44"/>
    <property type="match status" value="1"/>
</dbReference>
<dbReference type="Gene3D" id="3.10.450.240">
    <property type="match status" value="1"/>
</dbReference>
<dbReference type="Proteomes" id="UP000637002">
    <property type="component" value="Unassembled WGS sequence"/>
</dbReference>
<dbReference type="InterPro" id="IPR032710">
    <property type="entry name" value="NTF2-like_dom_sf"/>
</dbReference>
<evidence type="ECO:0000259" key="6">
    <source>
        <dbReference type="SMART" id="SM00978"/>
    </source>
</evidence>
<reference evidence="7" key="1">
    <citation type="journal article" date="2014" name="Int. J. Syst. Evol. Microbiol.">
        <title>Complete genome sequence of Corynebacterium casei LMG S-19264T (=DSM 44701T), isolated from a smear-ripened cheese.</title>
        <authorList>
            <consortium name="US DOE Joint Genome Institute (JGI-PGF)"/>
            <person name="Walter F."/>
            <person name="Albersmeier A."/>
            <person name="Kalinowski J."/>
            <person name="Ruckert C."/>
        </authorList>
    </citation>
    <scope>NUCLEOTIDE SEQUENCE</scope>
    <source>
        <strain evidence="7">CGMCC 1.12919</strain>
    </source>
</reference>
<dbReference type="AlphaFoldDB" id="A0A916X8H6"/>
<dbReference type="InterPro" id="IPR007379">
    <property type="entry name" value="Tim44-like_dom"/>
</dbReference>
<feature type="region of interest" description="Disordered" evidence="5">
    <location>
        <begin position="30"/>
        <end position="78"/>
    </location>
</feature>
<evidence type="ECO:0000256" key="4">
    <source>
        <dbReference type="ARBA" id="ARBA00023136"/>
    </source>
</evidence>
<name>A0A916X8H6_9HYPH</name>
<dbReference type="RefSeq" id="WP_188607825.1">
    <property type="nucleotide sequence ID" value="NZ_BMGG01000001.1"/>
</dbReference>
<evidence type="ECO:0000256" key="3">
    <source>
        <dbReference type="ARBA" id="ARBA00022946"/>
    </source>
</evidence>
<dbReference type="InterPro" id="IPR016985">
    <property type="entry name" value="UCP031890_Tim44-rel"/>
</dbReference>
<protein>
    <submittedName>
        <fullName evidence="7">Calcium-binding protein</fullName>
    </submittedName>
</protein>
<sequence>MQDSFDLTTIIFLALAVFVIWRLRSVLGQRTGSERPPTDPFARREPPLPKPEQAAGDRRDDNVVQLPGTSTAPAMEMAPEERWKGVAEPGSPVAAGLDSIVAQEPSFDGSGFVQGAKAAYEAIVTAFAAGDRRTLKGLLSREVFDGFEGAIAEREKRGERAETTFVSVDNAEVTGVEVKARNAQVTVRFTSKLITVTRNASGAVVDGSPDTVVDVTDVWTFARTLGAKDPNWQLVATESGQ</sequence>
<evidence type="ECO:0000313" key="8">
    <source>
        <dbReference type="Proteomes" id="UP000637002"/>
    </source>
</evidence>
<dbReference type="GO" id="GO:0051087">
    <property type="term" value="F:protein-folding chaperone binding"/>
    <property type="evidence" value="ECO:0007669"/>
    <property type="project" value="TreeGrafter"/>
</dbReference>
<keyword evidence="8" id="KW-1185">Reference proteome</keyword>
<keyword evidence="4" id="KW-0472">Membrane</keyword>
<evidence type="ECO:0000256" key="5">
    <source>
        <dbReference type="SAM" id="MobiDB-lite"/>
    </source>
</evidence>
<dbReference type="SMART" id="SM00978">
    <property type="entry name" value="Tim44"/>
    <property type="match status" value="1"/>
</dbReference>
<feature type="compositionally biased region" description="Basic and acidic residues" evidence="5">
    <location>
        <begin position="32"/>
        <end position="47"/>
    </location>
</feature>
<reference evidence="7" key="2">
    <citation type="submission" date="2020-09" db="EMBL/GenBank/DDBJ databases">
        <authorList>
            <person name="Sun Q."/>
            <person name="Zhou Y."/>
        </authorList>
    </citation>
    <scope>NUCLEOTIDE SEQUENCE</scope>
    <source>
        <strain evidence="7">CGMCC 1.12919</strain>
    </source>
</reference>
<evidence type="ECO:0000256" key="2">
    <source>
        <dbReference type="ARBA" id="ARBA00009597"/>
    </source>
</evidence>
<comment type="similarity">
    <text evidence="2">Belongs to the Tim44 family.</text>
</comment>
<dbReference type="PANTHER" id="PTHR10721">
    <property type="entry name" value="MITOCHONDRIAL IMPORT INNER MEMBRANE TRANSLOCASE SUBUNIT TIM44"/>
    <property type="match status" value="1"/>
</dbReference>
<accession>A0A916X8H6</accession>
<dbReference type="Pfam" id="PF04280">
    <property type="entry name" value="Tim44"/>
    <property type="match status" value="1"/>
</dbReference>
<comment type="subcellular location">
    <subcellularLocation>
        <location evidence="1">Membrane</location>
    </subcellularLocation>
</comment>
<comment type="caution">
    <text evidence="7">The sequence shown here is derived from an EMBL/GenBank/DDBJ whole genome shotgun (WGS) entry which is preliminary data.</text>
</comment>
<keyword evidence="3" id="KW-0809">Transit peptide</keyword>